<organism evidence="2 3">
    <name type="scientific">Arthrobacter hankyongi</name>
    <dbReference type="NCBI Taxonomy" id="2904801"/>
    <lineage>
        <taxon>Bacteria</taxon>
        <taxon>Bacillati</taxon>
        <taxon>Actinomycetota</taxon>
        <taxon>Actinomycetes</taxon>
        <taxon>Micrococcales</taxon>
        <taxon>Micrococcaceae</taxon>
        <taxon>Arthrobacter</taxon>
    </lineage>
</organism>
<dbReference type="EMBL" id="JAKLTQ010000001">
    <property type="protein sequence ID" value="MCG2620883.1"/>
    <property type="molecule type" value="Genomic_DNA"/>
</dbReference>
<gene>
    <name evidence="2" type="ORF">LVY72_03020</name>
</gene>
<evidence type="ECO:0000313" key="2">
    <source>
        <dbReference type="EMBL" id="MCG2620883.1"/>
    </source>
</evidence>
<evidence type="ECO:0000313" key="3">
    <source>
        <dbReference type="Proteomes" id="UP001165368"/>
    </source>
</evidence>
<reference evidence="2" key="1">
    <citation type="submission" date="2022-01" db="EMBL/GenBank/DDBJ databases">
        <authorList>
            <person name="Jo J.-H."/>
            <person name="Im W.-T."/>
        </authorList>
    </citation>
    <scope>NUCLEOTIDE SEQUENCE</scope>
    <source>
        <strain evidence="2">I2-34</strain>
    </source>
</reference>
<feature type="region of interest" description="Disordered" evidence="1">
    <location>
        <begin position="286"/>
        <end position="312"/>
    </location>
</feature>
<name>A0ABS9L2S8_9MICC</name>
<keyword evidence="3" id="KW-1185">Reference proteome</keyword>
<sequence>MSDIEEASMPGSMQYGASNNAGTDRTTLESAPANDVTLLVRNRGFGIAISGESPYNGVGGRAQDYGVMGNGDGPNGTGVYGSGWGRGIWGTSSRGDAVYGVGDFGNGVKGVVTQTNIAGAGVYGVANAPGGNGVIGEANNGDKAWGVWGKSTSGLAGVFDGTVRINGFLTKSGGGFRIDHPLDPENKYLTHSFVESPDMLNIYSGNVATDDNGHAVVQLPDYFEELNRDFRYQLTVIGQFAQAIVAEEINSNQFAIKTDRPNISVSWQVTGVRRDAFAKMNPVRVEEDKPTDERGTYLHPKAHGRPETQGTGYARERALKEAQIGMPEAPRMSDRNSGE</sequence>
<feature type="compositionally biased region" description="Basic and acidic residues" evidence="1">
    <location>
        <begin position="286"/>
        <end position="296"/>
    </location>
</feature>
<comment type="caution">
    <text evidence="2">The sequence shown here is derived from an EMBL/GenBank/DDBJ whole genome shotgun (WGS) entry which is preliminary data.</text>
</comment>
<feature type="region of interest" description="Disordered" evidence="1">
    <location>
        <begin position="1"/>
        <end position="29"/>
    </location>
</feature>
<proteinExistence type="predicted"/>
<feature type="compositionally biased region" description="Polar residues" evidence="1">
    <location>
        <begin position="15"/>
        <end position="29"/>
    </location>
</feature>
<dbReference type="Proteomes" id="UP001165368">
    <property type="component" value="Unassembled WGS sequence"/>
</dbReference>
<dbReference type="RefSeq" id="WP_237817965.1">
    <property type="nucleotide sequence ID" value="NZ_JAKLTQ010000001.1"/>
</dbReference>
<feature type="region of interest" description="Disordered" evidence="1">
    <location>
        <begin position="320"/>
        <end position="339"/>
    </location>
</feature>
<accession>A0ABS9L2S8</accession>
<evidence type="ECO:0000256" key="1">
    <source>
        <dbReference type="SAM" id="MobiDB-lite"/>
    </source>
</evidence>
<protein>
    <submittedName>
        <fullName evidence="2">Uncharacterized protein</fullName>
    </submittedName>
</protein>